<gene>
    <name evidence="2" type="ORF">L3556_05005</name>
</gene>
<dbReference type="PANTHER" id="PTHR35586:SF2">
    <property type="entry name" value="SLL1542 PROTEIN"/>
    <property type="match status" value="1"/>
</dbReference>
<dbReference type="RefSeq" id="WP_277866210.1">
    <property type="nucleotide sequence ID" value="NZ_JAKKUT010000002.1"/>
</dbReference>
<dbReference type="Pfam" id="PF14261">
    <property type="entry name" value="DUF4351"/>
    <property type="match status" value="1"/>
</dbReference>
<evidence type="ECO:0000259" key="1">
    <source>
        <dbReference type="Pfam" id="PF14261"/>
    </source>
</evidence>
<reference evidence="2" key="2">
    <citation type="submission" date="2022-01" db="EMBL/GenBank/DDBJ databases">
        <authorList>
            <person name="Zivanovic Y."/>
            <person name="Moreira D."/>
            <person name="Lopez-Garcia P."/>
        </authorList>
    </citation>
    <scope>NUCLEOTIDE SEQUENCE</scope>
    <source>
        <strain evidence="2">G9</strain>
    </source>
</reference>
<dbReference type="InterPro" id="IPR025587">
    <property type="entry name" value="DUF4351"/>
</dbReference>
<organism evidence="2 3">
    <name type="scientific">Candidatus Synechococcus calcipolaris G9</name>
    <dbReference type="NCBI Taxonomy" id="1497997"/>
    <lineage>
        <taxon>Bacteria</taxon>
        <taxon>Bacillati</taxon>
        <taxon>Cyanobacteriota</taxon>
        <taxon>Cyanophyceae</taxon>
        <taxon>Synechococcales</taxon>
        <taxon>Synechococcaceae</taxon>
        <taxon>Synechococcus</taxon>
    </lineage>
</organism>
<protein>
    <submittedName>
        <fullName evidence="2">Rpn family recombination-promoting nuclease/putative transposase</fullName>
    </submittedName>
</protein>
<sequence length="296" mass="34765">MRRDSIFYQLFQQLPLTLFDLLDVTPTNVSGYRFDSVEVKEASFRIDGVFLPPENDPPGIVYFCEVQFQKDEKLYERLFSESLLYFCLYRAHFSDWRVVIIYPSRKIEQSNWLPFQDFVQSPRVHRIYLEELTNSPELPLGLALMRLTILQEKEAPTVAREILARSQQEPESISCAIIELLTTILVYKFTHLSREEVEEMLGFTATELHKTRFYQEIKEEGERIGEQRGRQEGELTLILRLLTRRLGTVPEALRLRLENLSVLQLETLVDVLLDFQCFSDLQLWLDNLQKNNSSCT</sequence>
<dbReference type="NCBIfam" id="TIGR01784">
    <property type="entry name" value="T_den_put_tspse"/>
    <property type="match status" value="1"/>
</dbReference>
<accession>A0ABT6EWY0</accession>
<evidence type="ECO:0000313" key="3">
    <source>
        <dbReference type="Proteomes" id="UP001154265"/>
    </source>
</evidence>
<dbReference type="Pfam" id="PF11103">
    <property type="entry name" value="DUF2887"/>
    <property type="match status" value="1"/>
</dbReference>
<evidence type="ECO:0000313" key="2">
    <source>
        <dbReference type="EMBL" id="MDG2990297.1"/>
    </source>
</evidence>
<name>A0ABT6EWY0_9SYNE</name>
<dbReference type="InterPro" id="IPR022573">
    <property type="entry name" value="DUF2887"/>
</dbReference>
<keyword evidence="3" id="KW-1185">Reference proteome</keyword>
<feature type="domain" description="DUF4351" evidence="1">
    <location>
        <begin position="227"/>
        <end position="285"/>
    </location>
</feature>
<reference evidence="2" key="1">
    <citation type="journal article" date="2022" name="Genome Biol. Evol.">
        <title>A New Gene Family Diagnostic for Intracellular Biomineralization of Amorphous Ca Carbonates by Cyanobacteria.</title>
        <authorList>
            <person name="Benzerara K."/>
            <person name="Duprat E."/>
            <person name="Bitard-Feildel T."/>
            <person name="Caumes G."/>
            <person name="Cassier-Chauvat C."/>
            <person name="Chauvat F."/>
            <person name="Dezi M."/>
            <person name="Diop S.I."/>
            <person name="Gaschignard G."/>
            <person name="Gorgen S."/>
            <person name="Gugger M."/>
            <person name="Lopez-Garcia P."/>
            <person name="Millet M."/>
            <person name="Skouri-Panet F."/>
            <person name="Moreira D."/>
            <person name="Callebaut I."/>
        </authorList>
    </citation>
    <scope>NUCLEOTIDE SEQUENCE</scope>
    <source>
        <strain evidence="2">G9</strain>
    </source>
</reference>
<dbReference type="EMBL" id="JAKKUT010000002">
    <property type="protein sequence ID" value="MDG2990297.1"/>
    <property type="molecule type" value="Genomic_DNA"/>
</dbReference>
<dbReference type="PANTHER" id="PTHR35586">
    <property type="entry name" value="SLL1691 PROTEIN"/>
    <property type="match status" value="1"/>
</dbReference>
<dbReference type="InterPro" id="IPR010106">
    <property type="entry name" value="RpnA"/>
</dbReference>
<comment type="caution">
    <text evidence="2">The sequence shown here is derived from an EMBL/GenBank/DDBJ whole genome shotgun (WGS) entry which is preliminary data.</text>
</comment>
<proteinExistence type="predicted"/>
<dbReference type="Proteomes" id="UP001154265">
    <property type="component" value="Unassembled WGS sequence"/>
</dbReference>